<accession>A0A9W6SRQ2</accession>
<name>A0A9W6SRQ2_9ACTN</name>
<dbReference type="EMBL" id="BSTX01000005">
    <property type="protein sequence ID" value="GLZ81151.1"/>
    <property type="molecule type" value="Genomic_DNA"/>
</dbReference>
<protein>
    <recommendedName>
        <fullName evidence="1">N-acetyltransferase domain-containing protein</fullName>
    </recommendedName>
</protein>
<dbReference type="SUPFAM" id="SSF55729">
    <property type="entry name" value="Acyl-CoA N-acyltransferases (Nat)"/>
    <property type="match status" value="1"/>
</dbReference>
<dbReference type="Pfam" id="PF13673">
    <property type="entry name" value="Acetyltransf_10"/>
    <property type="match status" value="1"/>
</dbReference>
<reference evidence="2" key="1">
    <citation type="submission" date="2023-03" db="EMBL/GenBank/DDBJ databases">
        <title>Actinorhabdospora filicis NBRC 111898.</title>
        <authorList>
            <person name="Ichikawa N."/>
            <person name="Sato H."/>
            <person name="Tonouchi N."/>
        </authorList>
    </citation>
    <scope>NUCLEOTIDE SEQUENCE</scope>
    <source>
        <strain evidence="2">NBRC 111898</strain>
    </source>
</reference>
<organism evidence="2 3">
    <name type="scientific">Actinorhabdospora filicis</name>
    <dbReference type="NCBI Taxonomy" id="1785913"/>
    <lineage>
        <taxon>Bacteria</taxon>
        <taxon>Bacillati</taxon>
        <taxon>Actinomycetota</taxon>
        <taxon>Actinomycetes</taxon>
        <taxon>Micromonosporales</taxon>
        <taxon>Micromonosporaceae</taxon>
        <taxon>Actinorhabdospora</taxon>
    </lineage>
</organism>
<dbReference type="Gene3D" id="3.40.630.30">
    <property type="match status" value="1"/>
</dbReference>
<evidence type="ECO:0000313" key="3">
    <source>
        <dbReference type="Proteomes" id="UP001165079"/>
    </source>
</evidence>
<dbReference type="InterPro" id="IPR000182">
    <property type="entry name" value="GNAT_dom"/>
</dbReference>
<evidence type="ECO:0000259" key="1">
    <source>
        <dbReference type="PROSITE" id="PS51186"/>
    </source>
</evidence>
<dbReference type="Proteomes" id="UP001165079">
    <property type="component" value="Unassembled WGS sequence"/>
</dbReference>
<gene>
    <name evidence="2" type="ORF">Afil01_59580</name>
</gene>
<proteinExistence type="predicted"/>
<feature type="domain" description="N-acetyltransferase" evidence="1">
    <location>
        <begin position="1"/>
        <end position="163"/>
    </location>
</feature>
<dbReference type="GO" id="GO:0016747">
    <property type="term" value="F:acyltransferase activity, transferring groups other than amino-acyl groups"/>
    <property type="evidence" value="ECO:0007669"/>
    <property type="project" value="InterPro"/>
</dbReference>
<dbReference type="InterPro" id="IPR016181">
    <property type="entry name" value="Acyl_CoA_acyltransferase"/>
</dbReference>
<sequence length="163" mass="17732">MTAELVNELTDLWVRVTNAGGSAGFVAPVTVPEVRPTTVSILSRVIDGTDTLVALTEGETIVGWTVLASNDSPPRQGWRTLRHVQVDPDRQGAGLGGRLLAAVDTVARSVLDLEALSLKVRTGTGAEEFYLRHGFVEVGRLPRAVRISAGDYRDDIIMWRRLK</sequence>
<evidence type="ECO:0000313" key="2">
    <source>
        <dbReference type="EMBL" id="GLZ81151.1"/>
    </source>
</evidence>
<keyword evidence="3" id="KW-1185">Reference proteome</keyword>
<dbReference type="PROSITE" id="PS51186">
    <property type="entry name" value="GNAT"/>
    <property type="match status" value="1"/>
</dbReference>
<dbReference type="AlphaFoldDB" id="A0A9W6SRQ2"/>
<dbReference type="CDD" id="cd04301">
    <property type="entry name" value="NAT_SF"/>
    <property type="match status" value="1"/>
</dbReference>
<comment type="caution">
    <text evidence="2">The sequence shown here is derived from an EMBL/GenBank/DDBJ whole genome shotgun (WGS) entry which is preliminary data.</text>
</comment>